<gene>
    <name evidence="2" type="ORF">GPM19_14745</name>
</gene>
<evidence type="ECO:0000313" key="2">
    <source>
        <dbReference type="EMBL" id="MWJ29437.1"/>
    </source>
</evidence>
<organism evidence="2 3">
    <name type="scientific">Vreelandella zhuhanensis</name>
    <dbReference type="NCBI Taxonomy" id="2684210"/>
    <lineage>
        <taxon>Bacteria</taxon>
        <taxon>Pseudomonadati</taxon>
        <taxon>Pseudomonadota</taxon>
        <taxon>Gammaproteobacteria</taxon>
        <taxon>Oceanospirillales</taxon>
        <taxon>Halomonadaceae</taxon>
        <taxon>Vreelandella</taxon>
    </lineage>
</organism>
<evidence type="ECO:0008006" key="4">
    <source>
        <dbReference type="Google" id="ProtNLM"/>
    </source>
</evidence>
<dbReference type="AlphaFoldDB" id="A0A7X3H2P6"/>
<evidence type="ECO:0000256" key="1">
    <source>
        <dbReference type="SAM" id="MobiDB-lite"/>
    </source>
</evidence>
<dbReference type="EMBL" id="WTKP01000013">
    <property type="protein sequence ID" value="MWJ29437.1"/>
    <property type="molecule type" value="Genomic_DNA"/>
</dbReference>
<name>A0A7X3H2P6_9GAMM</name>
<comment type="caution">
    <text evidence="2">The sequence shown here is derived from an EMBL/GenBank/DDBJ whole genome shotgun (WGS) entry which is preliminary data.</text>
</comment>
<dbReference type="PROSITE" id="PS51257">
    <property type="entry name" value="PROKAR_LIPOPROTEIN"/>
    <property type="match status" value="1"/>
</dbReference>
<dbReference type="RefSeq" id="WP_160419769.1">
    <property type="nucleotide sequence ID" value="NZ_WTKP01000013.1"/>
</dbReference>
<feature type="region of interest" description="Disordered" evidence="1">
    <location>
        <begin position="27"/>
        <end position="53"/>
    </location>
</feature>
<protein>
    <recommendedName>
        <fullName evidence="4">Lipoprotein</fullName>
    </recommendedName>
</protein>
<dbReference type="Proteomes" id="UP000437638">
    <property type="component" value="Unassembled WGS sequence"/>
</dbReference>
<reference evidence="2 3" key="1">
    <citation type="submission" date="2019-12" db="EMBL/GenBank/DDBJ databases">
        <title>Halomonas rutogse sp. nov. isolated from two lakes on Tibetan Plateau.</title>
        <authorList>
            <person name="Gao P."/>
        </authorList>
    </citation>
    <scope>NUCLEOTIDE SEQUENCE [LARGE SCALE GENOMIC DNA]</scope>
    <source>
        <strain evidence="2 3">ZH2S</strain>
    </source>
</reference>
<sequence>MVYRHGMGVLAVAVMLVLSGCGGNNDAVDETSEIQPEASEQQREVMEPEPEPAVEPLEVAVSLSVSLHNDRRLMVEGETNLPDGARLQVVVEHKYNRVSWQARTEVEQGYFVAGPFGSSTGLSDGEYQVRVQLSEASVQPDTVQQRIGEQGQHLTGELVRTSQHGLGQIAVYTKDYMIGSEPRRSQSQAEVIEDRI</sequence>
<accession>A0A7X3H2P6</accession>
<evidence type="ECO:0000313" key="3">
    <source>
        <dbReference type="Proteomes" id="UP000437638"/>
    </source>
</evidence>
<keyword evidence="3" id="KW-1185">Reference proteome</keyword>
<proteinExistence type="predicted"/>